<keyword evidence="1" id="KW-0233">DNA recombination</keyword>
<keyword evidence="1" id="KW-0347">Helicase</keyword>
<evidence type="ECO:0000313" key="4">
    <source>
        <dbReference type="Proteomes" id="UP000054018"/>
    </source>
</evidence>
<dbReference type="GO" id="GO:0006310">
    <property type="term" value="P:DNA recombination"/>
    <property type="evidence" value="ECO:0007669"/>
    <property type="project" value="UniProtKB-KW"/>
</dbReference>
<dbReference type="HOGENOM" id="CLU_001324_8_2_1"/>
<keyword evidence="1" id="KW-0067">ATP-binding</keyword>
<name>A0A0C9ZH00_9AGAM</name>
<dbReference type="PANTHER" id="PTHR10492:SF57">
    <property type="entry name" value="ATP-DEPENDENT DNA HELICASE"/>
    <property type="match status" value="1"/>
</dbReference>
<feature type="domain" description="DNA helicase Pif1-like DEAD-box helicase" evidence="2">
    <location>
        <begin position="3"/>
        <end position="72"/>
    </location>
</feature>
<dbReference type="GO" id="GO:0043139">
    <property type="term" value="F:5'-3' DNA helicase activity"/>
    <property type="evidence" value="ECO:0007669"/>
    <property type="project" value="UniProtKB-EC"/>
</dbReference>
<keyword evidence="1" id="KW-0227">DNA damage</keyword>
<evidence type="ECO:0000259" key="2">
    <source>
        <dbReference type="Pfam" id="PF05970"/>
    </source>
</evidence>
<proteinExistence type="inferred from homology"/>
<evidence type="ECO:0000256" key="1">
    <source>
        <dbReference type="RuleBase" id="RU363044"/>
    </source>
</evidence>
<feature type="non-terminal residue" evidence="3">
    <location>
        <position position="1"/>
    </location>
</feature>
<dbReference type="Gene3D" id="3.40.50.300">
    <property type="entry name" value="P-loop containing nucleotide triphosphate hydrolases"/>
    <property type="match status" value="1"/>
</dbReference>
<reference evidence="4" key="2">
    <citation type="submission" date="2015-01" db="EMBL/GenBank/DDBJ databases">
        <title>Evolutionary Origins and Diversification of the Mycorrhizal Mutualists.</title>
        <authorList>
            <consortium name="DOE Joint Genome Institute"/>
            <consortium name="Mycorrhizal Genomics Consortium"/>
            <person name="Kohler A."/>
            <person name="Kuo A."/>
            <person name="Nagy L.G."/>
            <person name="Floudas D."/>
            <person name="Copeland A."/>
            <person name="Barry K.W."/>
            <person name="Cichocki N."/>
            <person name="Veneault-Fourrey C."/>
            <person name="LaButti K."/>
            <person name="Lindquist E.A."/>
            <person name="Lipzen A."/>
            <person name="Lundell T."/>
            <person name="Morin E."/>
            <person name="Murat C."/>
            <person name="Riley R."/>
            <person name="Ohm R."/>
            <person name="Sun H."/>
            <person name="Tunlid A."/>
            <person name="Henrissat B."/>
            <person name="Grigoriev I.V."/>
            <person name="Hibbett D.S."/>
            <person name="Martin F."/>
        </authorList>
    </citation>
    <scope>NUCLEOTIDE SEQUENCE [LARGE SCALE GENOMIC DNA]</scope>
    <source>
        <strain evidence="4">441</strain>
    </source>
</reference>
<dbReference type="InterPro" id="IPR027417">
    <property type="entry name" value="P-loop_NTPase"/>
</dbReference>
<dbReference type="PANTHER" id="PTHR10492">
    <property type="match status" value="1"/>
</dbReference>
<comment type="catalytic activity">
    <reaction evidence="1">
        <text>ATP + H2O = ADP + phosphate + H(+)</text>
        <dbReference type="Rhea" id="RHEA:13065"/>
        <dbReference type="ChEBI" id="CHEBI:15377"/>
        <dbReference type="ChEBI" id="CHEBI:15378"/>
        <dbReference type="ChEBI" id="CHEBI:30616"/>
        <dbReference type="ChEBI" id="CHEBI:43474"/>
        <dbReference type="ChEBI" id="CHEBI:456216"/>
        <dbReference type="EC" id="5.6.2.3"/>
    </reaction>
</comment>
<dbReference type="AlphaFoldDB" id="A0A0C9ZH00"/>
<reference evidence="3 4" key="1">
    <citation type="submission" date="2014-04" db="EMBL/GenBank/DDBJ databases">
        <authorList>
            <consortium name="DOE Joint Genome Institute"/>
            <person name="Kuo A."/>
            <person name="Kohler A."/>
            <person name="Costa M.D."/>
            <person name="Nagy L.G."/>
            <person name="Floudas D."/>
            <person name="Copeland A."/>
            <person name="Barry K.W."/>
            <person name="Cichocki N."/>
            <person name="Veneault-Fourrey C."/>
            <person name="LaButti K."/>
            <person name="Lindquist E.A."/>
            <person name="Lipzen A."/>
            <person name="Lundell T."/>
            <person name="Morin E."/>
            <person name="Murat C."/>
            <person name="Sun H."/>
            <person name="Tunlid A."/>
            <person name="Henrissat B."/>
            <person name="Grigoriev I.V."/>
            <person name="Hibbett D.S."/>
            <person name="Martin F."/>
            <person name="Nordberg H.P."/>
            <person name="Cantor M.N."/>
            <person name="Hua S.X."/>
        </authorList>
    </citation>
    <scope>NUCLEOTIDE SEQUENCE [LARGE SCALE GENOMIC DNA]</scope>
    <source>
        <strain evidence="3 4">441</strain>
    </source>
</reference>
<keyword evidence="4" id="KW-1185">Reference proteome</keyword>
<gene>
    <name evidence="3" type="ORF">PISMIDRAFT_43806</name>
</gene>
<organism evidence="3 4">
    <name type="scientific">Pisolithus microcarpus 441</name>
    <dbReference type="NCBI Taxonomy" id="765257"/>
    <lineage>
        <taxon>Eukaryota</taxon>
        <taxon>Fungi</taxon>
        <taxon>Dikarya</taxon>
        <taxon>Basidiomycota</taxon>
        <taxon>Agaricomycotina</taxon>
        <taxon>Agaricomycetes</taxon>
        <taxon>Agaricomycetidae</taxon>
        <taxon>Boletales</taxon>
        <taxon>Sclerodermatineae</taxon>
        <taxon>Pisolithaceae</taxon>
        <taxon>Pisolithus</taxon>
    </lineage>
</organism>
<dbReference type="GO" id="GO:0006281">
    <property type="term" value="P:DNA repair"/>
    <property type="evidence" value="ECO:0007669"/>
    <property type="project" value="UniProtKB-KW"/>
</dbReference>
<dbReference type="GO" id="GO:0005524">
    <property type="term" value="F:ATP binding"/>
    <property type="evidence" value="ECO:0007669"/>
    <property type="project" value="UniProtKB-KW"/>
</dbReference>
<keyword evidence="1" id="KW-0378">Hydrolase</keyword>
<dbReference type="EMBL" id="KN833787">
    <property type="protein sequence ID" value="KIK19258.1"/>
    <property type="molecule type" value="Genomic_DNA"/>
</dbReference>
<comment type="cofactor">
    <cofactor evidence="1">
        <name>Mg(2+)</name>
        <dbReference type="ChEBI" id="CHEBI:18420"/>
    </cofactor>
</comment>
<dbReference type="InterPro" id="IPR010285">
    <property type="entry name" value="DNA_helicase_pif1-like_DEAD"/>
</dbReference>
<accession>A0A0C9ZH00</accession>
<sequence length="72" mass="7986">NEFLQSSITINSTHTELIQETSLIIWDEAPMANHAILTCMNDVCEKIMKNNLAFGGKSVVLLGDFCQMCPVI</sequence>
<evidence type="ECO:0000313" key="3">
    <source>
        <dbReference type="EMBL" id="KIK19258.1"/>
    </source>
</evidence>
<comment type="similarity">
    <text evidence="1">Belongs to the helicase family.</text>
</comment>
<dbReference type="STRING" id="765257.A0A0C9ZH00"/>
<dbReference type="OrthoDB" id="3366231at2759"/>
<dbReference type="Proteomes" id="UP000054018">
    <property type="component" value="Unassembled WGS sequence"/>
</dbReference>
<keyword evidence="1" id="KW-0547">Nucleotide-binding</keyword>
<dbReference type="Pfam" id="PF05970">
    <property type="entry name" value="PIF1"/>
    <property type="match status" value="1"/>
</dbReference>
<protein>
    <recommendedName>
        <fullName evidence="1">ATP-dependent DNA helicase</fullName>
        <ecNumber evidence="1">5.6.2.3</ecNumber>
    </recommendedName>
</protein>
<dbReference type="EC" id="5.6.2.3" evidence="1"/>
<dbReference type="GO" id="GO:0016887">
    <property type="term" value="F:ATP hydrolysis activity"/>
    <property type="evidence" value="ECO:0007669"/>
    <property type="project" value="RHEA"/>
</dbReference>
<keyword evidence="1" id="KW-0234">DNA repair</keyword>
<dbReference type="GO" id="GO:0000723">
    <property type="term" value="P:telomere maintenance"/>
    <property type="evidence" value="ECO:0007669"/>
    <property type="project" value="InterPro"/>
</dbReference>
<feature type="non-terminal residue" evidence="3">
    <location>
        <position position="72"/>
    </location>
</feature>